<accession>A0A4Y2CG35</accession>
<name>A0A4Y2CG35_ARAVE</name>
<proteinExistence type="predicted"/>
<evidence type="ECO:0000313" key="1">
    <source>
        <dbReference type="EMBL" id="GBM02806.1"/>
    </source>
</evidence>
<sequence>MRAHIIPTIHQKTKTTIKEIEFTQKLLNADLQNVKPGLYDYFRRTHLHVELEAVVAKTSGELALISDCAFPDCSKHNDIENGTSPWVFLVSKLKAKI</sequence>
<dbReference type="EMBL" id="BGPR01000184">
    <property type="protein sequence ID" value="GBM02806.1"/>
    <property type="molecule type" value="Genomic_DNA"/>
</dbReference>
<organism evidence="1 2">
    <name type="scientific">Araneus ventricosus</name>
    <name type="common">Orbweaver spider</name>
    <name type="synonym">Epeira ventricosa</name>
    <dbReference type="NCBI Taxonomy" id="182803"/>
    <lineage>
        <taxon>Eukaryota</taxon>
        <taxon>Metazoa</taxon>
        <taxon>Ecdysozoa</taxon>
        <taxon>Arthropoda</taxon>
        <taxon>Chelicerata</taxon>
        <taxon>Arachnida</taxon>
        <taxon>Araneae</taxon>
        <taxon>Araneomorphae</taxon>
        <taxon>Entelegynae</taxon>
        <taxon>Araneoidea</taxon>
        <taxon>Araneidae</taxon>
        <taxon>Araneus</taxon>
    </lineage>
</organism>
<dbReference type="AlphaFoldDB" id="A0A4Y2CG35"/>
<comment type="caution">
    <text evidence="1">The sequence shown here is derived from an EMBL/GenBank/DDBJ whole genome shotgun (WGS) entry which is preliminary data.</text>
</comment>
<evidence type="ECO:0000313" key="2">
    <source>
        <dbReference type="Proteomes" id="UP000499080"/>
    </source>
</evidence>
<dbReference type="Proteomes" id="UP000499080">
    <property type="component" value="Unassembled WGS sequence"/>
</dbReference>
<reference evidence="1 2" key="1">
    <citation type="journal article" date="2019" name="Sci. Rep.">
        <title>Orb-weaving spider Araneus ventricosus genome elucidates the spidroin gene catalogue.</title>
        <authorList>
            <person name="Kono N."/>
            <person name="Nakamura H."/>
            <person name="Ohtoshi R."/>
            <person name="Moran D.A.P."/>
            <person name="Shinohara A."/>
            <person name="Yoshida Y."/>
            <person name="Fujiwara M."/>
            <person name="Mori M."/>
            <person name="Tomita M."/>
            <person name="Arakawa K."/>
        </authorList>
    </citation>
    <scope>NUCLEOTIDE SEQUENCE [LARGE SCALE GENOMIC DNA]</scope>
</reference>
<gene>
    <name evidence="1" type="ORF">AVEN_51993_1</name>
</gene>
<keyword evidence="2" id="KW-1185">Reference proteome</keyword>
<protein>
    <submittedName>
        <fullName evidence="1">Uncharacterized protein</fullName>
    </submittedName>
</protein>